<keyword evidence="4" id="KW-1185">Reference proteome</keyword>
<keyword evidence="1" id="KW-0812">Transmembrane</keyword>
<dbReference type="AlphaFoldDB" id="A0A975PNX0"/>
<name>A0A975PNX0_9RHOB</name>
<reference evidence="3" key="1">
    <citation type="submission" date="2021-04" db="EMBL/GenBank/DDBJ databases">
        <title>Complete genome sequence for Sulfitobacter sp. strain JK7-1.</title>
        <authorList>
            <person name="Park S.-J."/>
        </authorList>
    </citation>
    <scope>NUCLEOTIDE SEQUENCE</scope>
    <source>
        <strain evidence="3">JK7-1</strain>
    </source>
</reference>
<dbReference type="Pfam" id="PF07811">
    <property type="entry name" value="TadE"/>
    <property type="match status" value="1"/>
</dbReference>
<sequence>MRASLSPLRLRINRALRDEDGATLVEFALVTALFLLILFTLIDFARLGFTNVLAEKATERAVRMAVVRPAVCDGLPLGNARGIIGTLSIDIPNGTRCTERAGLCHTPATQTCTGDLSHPTVAAIWAQVAPLMPTNAGPENLAFSYSFDPALNRVGATYNPIVTVEITDLTFDFISPLGALAAAAGASGQRDLGESFAFSSMSASLPAETIR</sequence>
<gene>
    <name evidence="3" type="ORF">KDD17_01155</name>
</gene>
<dbReference type="KEGG" id="sual:KDD17_01155"/>
<evidence type="ECO:0000313" key="4">
    <source>
        <dbReference type="Proteomes" id="UP000683291"/>
    </source>
</evidence>
<proteinExistence type="predicted"/>
<organism evidence="3 4">
    <name type="scientific">Sulfitobacter albidus</name>
    <dbReference type="NCBI Taxonomy" id="2829501"/>
    <lineage>
        <taxon>Bacteria</taxon>
        <taxon>Pseudomonadati</taxon>
        <taxon>Pseudomonadota</taxon>
        <taxon>Alphaproteobacteria</taxon>
        <taxon>Rhodobacterales</taxon>
        <taxon>Roseobacteraceae</taxon>
        <taxon>Sulfitobacter</taxon>
    </lineage>
</organism>
<dbReference type="InterPro" id="IPR012495">
    <property type="entry name" value="TadE-like_dom"/>
</dbReference>
<feature type="domain" description="TadE-like" evidence="2">
    <location>
        <begin position="21"/>
        <end position="63"/>
    </location>
</feature>
<evidence type="ECO:0000313" key="3">
    <source>
        <dbReference type="EMBL" id="QUJ77916.1"/>
    </source>
</evidence>
<protein>
    <submittedName>
        <fullName evidence="3">Pilus assembly protein</fullName>
    </submittedName>
</protein>
<dbReference type="Proteomes" id="UP000683291">
    <property type="component" value="Chromosome 1"/>
</dbReference>
<feature type="transmembrane region" description="Helical" evidence="1">
    <location>
        <begin position="21"/>
        <end position="42"/>
    </location>
</feature>
<evidence type="ECO:0000256" key="1">
    <source>
        <dbReference type="SAM" id="Phobius"/>
    </source>
</evidence>
<evidence type="ECO:0000259" key="2">
    <source>
        <dbReference type="Pfam" id="PF07811"/>
    </source>
</evidence>
<dbReference type="EMBL" id="CP073581">
    <property type="protein sequence ID" value="QUJ77916.1"/>
    <property type="molecule type" value="Genomic_DNA"/>
</dbReference>
<accession>A0A975PNX0</accession>
<keyword evidence="1" id="KW-1133">Transmembrane helix</keyword>
<keyword evidence="1" id="KW-0472">Membrane</keyword>